<dbReference type="InterPro" id="IPR018076">
    <property type="entry name" value="T2SS_GspF_dom"/>
</dbReference>
<feature type="transmembrane region" description="Helical" evidence="6">
    <location>
        <begin position="37"/>
        <end position="70"/>
    </location>
</feature>
<evidence type="ECO:0000256" key="6">
    <source>
        <dbReference type="SAM" id="Phobius"/>
    </source>
</evidence>
<gene>
    <name evidence="8" type="ORF">A605_01705</name>
</gene>
<dbReference type="KEGG" id="chn:A605_01705"/>
<name>M1NV26_9CORY</name>
<comment type="subcellular location">
    <subcellularLocation>
        <location evidence="1">Cell membrane</location>
        <topology evidence="1">Multi-pass membrane protein</topology>
    </subcellularLocation>
</comment>
<evidence type="ECO:0000256" key="5">
    <source>
        <dbReference type="ARBA" id="ARBA00023136"/>
    </source>
</evidence>
<evidence type="ECO:0000256" key="3">
    <source>
        <dbReference type="ARBA" id="ARBA00022692"/>
    </source>
</evidence>
<dbReference type="EMBL" id="CP003697">
    <property type="protein sequence ID" value="AGF71355.1"/>
    <property type="molecule type" value="Genomic_DNA"/>
</dbReference>
<feature type="transmembrane region" description="Helical" evidence="6">
    <location>
        <begin position="227"/>
        <end position="250"/>
    </location>
</feature>
<dbReference type="RefSeq" id="WP_015399779.1">
    <property type="nucleotide sequence ID" value="NC_020302.1"/>
</dbReference>
<evidence type="ECO:0000259" key="7">
    <source>
        <dbReference type="Pfam" id="PF00482"/>
    </source>
</evidence>
<dbReference type="Proteomes" id="UP000011723">
    <property type="component" value="Chromosome"/>
</dbReference>
<dbReference type="PATRIC" id="fig|1121362.3.peg.336"/>
<organism evidence="8 9">
    <name type="scientific">Corynebacterium halotolerans YIM 70093 = DSM 44683</name>
    <dbReference type="NCBI Taxonomy" id="1121362"/>
    <lineage>
        <taxon>Bacteria</taxon>
        <taxon>Bacillati</taxon>
        <taxon>Actinomycetota</taxon>
        <taxon>Actinomycetes</taxon>
        <taxon>Mycobacteriales</taxon>
        <taxon>Corynebacteriaceae</taxon>
        <taxon>Corynebacterium</taxon>
    </lineage>
</organism>
<evidence type="ECO:0000256" key="2">
    <source>
        <dbReference type="ARBA" id="ARBA00022475"/>
    </source>
</evidence>
<keyword evidence="9" id="KW-1185">Reference proteome</keyword>
<evidence type="ECO:0000256" key="4">
    <source>
        <dbReference type="ARBA" id="ARBA00022989"/>
    </source>
</evidence>
<dbReference type="PANTHER" id="PTHR35007:SF4">
    <property type="entry name" value="CONSERVED TRANSMEMBRANE PROTEIN-RELATED"/>
    <property type="match status" value="1"/>
</dbReference>
<dbReference type="HOGENOM" id="CLU_065779_3_0_11"/>
<dbReference type="AlphaFoldDB" id="M1NV26"/>
<evidence type="ECO:0000313" key="9">
    <source>
        <dbReference type="Proteomes" id="UP000011723"/>
    </source>
</evidence>
<dbReference type="GO" id="GO:0005886">
    <property type="term" value="C:plasma membrane"/>
    <property type="evidence" value="ECO:0007669"/>
    <property type="project" value="UniProtKB-SubCell"/>
</dbReference>
<feature type="domain" description="Type II secretion system protein GspF" evidence="7">
    <location>
        <begin position="89"/>
        <end position="216"/>
    </location>
</feature>
<keyword evidence="5 6" id="KW-0472">Membrane</keyword>
<keyword evidence="2" id="KW-1003">Cell membrane</keyword>
<proteinExistence type="predicted"/>
<reference evidence="8 9" key="1">
    <citation type="journal article" date="2012" name="Stand. Genomic Sci.">
        <title>Genome sequence of the halotolerant bacterium Corynebacterium halotolerans type strain YIM 70093(T) (= DSM 44683(T)).</title>
        <authorList>
            <person name="Ruckert C."/>
            <person name="Albersmeier A."/>
            <person name="Al-Dilaimi A."/>
            <person name="Niehaus K."/>
            <person name="Szczepanowski R."/>
            <person name="Kalinowski J."/>
        </authorList>
    </citation>
    <scope>NUCLEOTIDE SEQUENCE [LARGE SCALE GENOMIC DNA]</scope>
    <source>
        <strain evidence="8">YIM 70093</strain>
    </source>
</reference>
<dbReference type="STRING" id="1121362.A605_01705"/>
<evidence type="ECO:0000256" key="1">
    <source>
        <dbReference type="ARBA" id="ARBA00004651"/>
    </source>
</evidence>
<keyword evidence="3 6" id="KW-0812">Transmembrane</keyword>
<dbReference type="Pfam" id="PF00482">
    <property type="entry name" value="T2SSF"/>
    <property type="match status" value="1"/>
</dbReference>
<sequence length="260" mass="26260">MTAVLLLAAALIPGAPNPAGRITRGGRPRHLPGALVPAAVFVGVVVFLTVGRLSVAVATLIAVATAVWSVRELHRGRRARRRQAATATFLGHLVGQLRAGSALPQAITSATEQLDDHAPAELAEVLRTTAGHTRRGGEGAGLLLEAGGSVPELAAVGTLWRIADRHGIPLAPLMEQAQARLDARARHRAATTAALQGPQATAVVLTLLPVAGIGMGTAMGADPLGFLFGGGLGGILLVAGVGLAAGGFLWSRHLIAGAAA</sequence>
<evidence type="ECO:0000313" key="8">
    <source>
        <dbReference type="EMBL" id="AGF71355.1"/>
    </source>
</evidence>
<dbReference type="eggNOG" id="COG4965">
    <property type="taxonomic scope" value="Bacteria"/>
</dbReference>
<feature type="transmembrane region" description="Helical" evidence="6">
    <location>
        <begin position="202"/>
        <end position="221"/>
    </location>
</feature>
<protein>
    <recommendedName>
        <fullName evidence="7">Type II secretion system protein GspF domain-containing protein</fullName>
    </recommendedName>
</protein>
<keyword evidence="4 6" id="KW-1133">Transmembrane helix</keyword>
<accession>M1NV26</accession>
<dbReference type="PANTHER" id="PTHR35007">
    <property type="entry name" value="INTEGRAL MEMBRANE PROTEIN-RELATED"/>
    <property type="match status" value="1"/>
</dbReference>